<dbReference type="AlphaFoldDB" id="A0A9W6BN60"/>
<reference evidence="2 3" key="1">
    <citation type="journal article" date="2023" name="Commun. Biol.">
        <title>Reorganization of the ancestral sex-determining regions during the evolution of trioecy in Pleodorina starrii.</title>
        <authorList>
            <person name="Takahashi K."/>
            <person name="Suzuki S."/>
            <person name="Kawai-Toyooka H."/>
            <person name="Yamamoto K."/>
            <person name="Hamaji T."/>
            <person name="Ootsuki R."/>
            <person name="Yamaguchi H."/>
            <person name="Kawachi M."/>
            <person name="Higashiyama T."/>
            <person name="Nozaki H."/>
        </authorList>
    </citation>
    <scope>NUCLEOTIDE SEQUENCE [LARGE SCALE GENOMIC DNA]</scope>
    <source>
        <strain evidence="2 3">NIES-4479</strain>
    </source>
</reference>
<evidence type="ECO:0000313" key="3">
    <source>
        <dbReference type="Proteomes" id="UP001165080"/>
    </source>
</evidence>
<dbReference type="Proteomes" id="UP001165080">
    <property type="component" value="Unassembled WGS sequence"/>
</dbReference>
<feature type="region of interest" description="Disordered" evidence="1">
    <location>
        <begin position="1"/>
        <end position="23"/>
    </location>
</feature>
<feature type="compositionally biased region" description="Pro residues" evidence="1">
    <location>
        <begin position="1"/>
        <end position="16"/>
    </location>
</feature>
<evidence type="ECO:0000256" key="1">
    <source>
        <dbReference type="SAM" id="MobiDB-lite"/>
    </source>
</evidence>
<protein>
    <submittedName>
        <fullName evidence="2">Uncharacterized protein</fullName>
    </submittedName>
</protein>
<dbReference type="EMBL" id="BRXU01000012">
    <property type="protein sequence ID" value="GLC55149.1"/>
    <property type="molecule type" value="Genomic_DNA"/>
</dbReference>
<evidence type="ECO:0000313" key="2">
    <source>
        <dbReference type="EMBL" id="GLC55149.1"/>
    </source>
</evidence>
<sequence length="95" mass="10347">MCSPTPPQPGSPPGCPPGIGVGLDDIPQAFRNENFPKHRAGGEYRQYETTKRSFNRFSSPPSLSAFAEVYGSAIGRCHVENRASARQLDRMNAIP</sequence>
<accession>A0A9W6BN60</accession>
<proteinExistence type="predicted"/>
<gene>
    <name evidence="2" type="primary">PLESTB001546</name>
    <name evidence="2" type="ORF">PLESTB_000949200</name>
</gene>
<name>A0A9W6BN60_9CHLO</name>
<comment type="caution">
    <text evidence="2">The sequence shown here is derived from an EMBL/GenBank/DDBJ whole genome shotgun (WGS) entry which is preliminary data.</text>
</comment>
<keyword evidence="3" id="KW-1185">Reference proteome</keyword>
<organism evidence="2 3">
    <name type="scientific">Pleodorina starrii</name>
    <dbReference type="NCBI Taxonomy" id="330485"/>
    <lineage>
        <taxon>Eukaryota</taxon>
        <taxon>Viridiplantae</taxon>
        <taxon>Chlorophyta</taxon>
        <taxon>core chlorophytes</taxon>
        <taxon>Chlorophyceae</taxon>
        <taxon>CS clade</taxon>
        <taxon>Chlamydomonadales</taxon>
        <taxon>Volvocaceae</taxon>
        <taxon>Pleodorina</taxon>
    </lineage>
</organism>